<evidence type="ECO:0000256" key="3">
    <source>
        <dbReference type="ARBA" id="ARBA00022801"/>
    </source>
</evidence>
<feature type="compositionally biased region" description="Pro residues" evidence="7">
    <location>
        <begin position="391"/>
        <end position="418"/>
    </location>
</feature>
<dbReference type="PANTHER" id="PTHR11177:SF360">
    <property type="entry name" value="CHITINASE 4-RELATED"/>
    <property type="match status" value="1"/>
</dbReference>
<keyword evidence="5 6" id="KW-0326">Glycosidase</keyword>
<feature type="signal peptide" evidence="8">
    <location>
        <begin position="1"/>
        <end position="19"/>
    </location>
</feature>
<gene>
    <name evidence="11" type="ORF">WH47_09761</name>
</gene>
<evidence type="ECO:0000256" key="8">
    <source>
        <dbReference type="SAM" id="SignalP"/>
    </source>
</evidence>
<dbReference type="Gene3D" id="3.20.20.80">
    <property type="entry name" value="Glycosidases"/>
    <property type="match status" value="1"/>
</dbReference>
<feature type="domain" description="Chitin-binding type-2" evidence="9">
    <location>
        <begin position="424"/>
        <end position="481"/>
    </location>
</feature>
<dbReference type="SUPFAM" id="SSF57625">
    <property type="entry name" value="Invertebrate chitin-binding proteins"/>
    <property type="match status" value="1"/>
</dbReference>
<feature type="domain" description="GH18" evidence="10">
    <location>
        <begin position="22"/>
        <end position="388"/>
    </location>
</feature>
<dbReference type="OrthoDB" id="73875at2759"/>
<comment type="similarity">
    <text evidence="1">Belongs to the glycosyl hydrolase 18 family. Chitinase class II subfamily.</text>
</comment>
<dbReference type="InterPro" id="IPR017853">
    <property type="entry name" value="GH"/>
</dbReference>
<dbReference type="InterPro" id="IPR001579">
    <property type="entry name" value="Glyco_hydro_18_chit_AS"/>
</dbReference>
<evidence type="ECO:0000313" key="11">
    <source>
        <dbReference type="EMBL" id="KOC59780.1"/>
    </source>
</evidence>
<feature type="region of interest" description="Disordered" evidence="7">
    <location>
        <begin position="389"/>
        <end position="422"/>
    </location>
</feature>
<dbReference type="InterPro" id="IPR001223">
    <property type="entry name" value="Glyco_hydro18_cat"/>
</dbReference>
<dbReference type="SMART" id="SM00636">
    <property type="entry name" value="Glyco_18"/>
    <property type="match status" value="1"/>
</dbReference>
<dbReference type="GO" id="GO:0005576">
    <property type="term" value="C:extracellular region"/>
    <property type="evidence" value="ECO:0007669"/>
    <property type="project" value="InterPro"/>
</dbReference>
<dbReference type="EMBL" id="KQ414894">
    <property type="protein sequence ID" value="KOC59780.1"/>
    <property type="molecule type" value="Genomic_DNA"/>
</dbReference>
<accession>A0A0L7QMF8</accession>
<evidence type="ECO:0000313" key="12">
    <source>
        <dbReference type="Proteomes" id="UP000053825"/>
    </source>
</evidence>
<dbReference type="InterPro" id="IPR029070">
    <property type="entry name" value="Chitinase_insertion_sf"/>
</dbReference>
<dbReference type="GO" id="GO:0004568">
    <property type="term" value="F:chitinase activity"/>
    <property type="evidence" value="ECO:0007669"/>
    <property type="project" value="UniProtKB-ARBA"/>
</dbReference>
<dbReference type="SUPFAM" id="SSF54556">
    <property type="entry name" value="Chitinase insertion domain"/>
    <property type="match status" value="1"/>
</dbReference>
<dbReference type="GO" id="GO:0008061">
    <property type="term" value="F:chitin binding"/>
    <property type="evidence" value="ECO:0007669"/>
    <property type="project" value="UniProtKB-KW"/>
</dbReference>
<dbReference type="Proteomes" id="UP000053825">
    <property type="component" value="Unassembled WGS sequence"/>
</dbReference>
<dbReference type="PROSITE" id="PS51910">
    <property type="entry name" value="GH18_2"/>
    <property type="match status" value="1"/>
</dbReference>
<keyword evidence="2" id="KW-0147">Chitin-binding</keyword>
<dbReference type="PROSITE" id="PS50940">
    <property type="entry name" value="CHIT_BIND_II"/>
    <property type="match status" value="1"/>
</dbReference>
<keyword evidence="4" id="KW-1015">Disulfide bond</keyword>
<evidence type="ECO:0000256" key="5">
    <source>
        <dbReference type="ARBA" id="ARBA00023295"/>
    </source>
</evidence>
<keyword evidence="8" id="KW-0732">Signal</keyword>
<feature type="chain" id="PRO_5005574758" evidence="8">
    <location>
        <begin position="20"/>
        <end position="481"/>
    </location>
</feature>
<dbReference type="STRING" id="597456.A0A0L7QMF8"/>
<evidence type="ECO:0000259" key="10">
    <source>
        <dbReference type="PROSITE" id="PS51910"/>
    </source>
</evidence>
<evidence type="ECO:0000256" key="4">
    <source>
        <dbReference type="ARBA" id="ARBA00023157"/>
    </source>
</evidence>
<dbReference type="SMART" id="SM00494">
    <property type="entry name" value="ChtBD2"/>
    <property type="match status" value="1"/>
</dbReference>
<name>A0A0L7QMF8_9HYME</name>
<protein>
    <submittedName>
        <fullName evidence="11">Chitotriosidase-1</fullName>
    </submittedName>
</protein>
<evidence type="ECO:0000259" key="9">
    <source>
        <dbReference type="PROSITE" id="PS50940"/>
    </source>
</evidence>
<sequence>MFKTAVLAAFLAFATMCSAANSKIVCYYGSWANYRPGPGKFEVTDIDPTLCTHIIYTFVGLSADGNVQVLDSWLDLPSGLNGFGKFTKLRELSPSTKAMIAMGGWNEGSIKYSQMASNPAIRSRFVQNVVNFLKTYNFDGFDLDWEYPNQRGGNAADKQNFVNLLSELRQELNKHGFLLSVAVGAAESSASQSYLISQVAQYADFINLMTYDLNGSWNSNTGINAPLYASSRESGNQAKLNANSAARYWISQGAPANKLILGIPAYGRSFTLANPGNNGVGAPTIGAGTAGPYTREAGMIGYNEICSNFGQGGWTVVRDNEQRVPYTFKGNQWIGYDDVQSVREKVNFIKALGLGGAMIWSVETDDFRGNCGQKYPLLRAINDVLRGYIPGPSPSQKPNPSVDPPRPSQPEPSQPEPSPTSVTAVKCKRDGYIRDPHDCNTYYLCQKVNGQFTKYTFHCGAGLVFDPSFNGCNYRDRVPGC</sequence>
<evidence type="ECO:0000256" key="1">
    <source>
        <dbReference type="ARBA" id="ARBA00009121"/>
    </source>
</evidence>
<dbReference type="PROSITE" id="PS01095">
    <property type="entry name" value="GH18_1"/>
    <property type="match status" value="1"/>
</dbReference>
<dbReference type="CDD" id="cd02872">
    <property type="entry name" value="GH18_chitolectin_chitotriosidase"/>
    <property type="match status" value="1"/>
</dbReference>
<dbReference type="Pfam" id="PF01607">
    <property type="entry name" value="CBM_14"/>
    <property type="match status" value="1"/>
</dbReference>
<dbReference type="PANTHER" id="PTHR11177">
    <property type="entry name" value="CHITINASE"/>
    <property type="match status" value="1"/>
</dbReference>
<dbReference type="InterPro" id="IPR050314">
    <property type="entry name" value="Glycosyl_Hydrlase_18"/>
</dbReference>
<dbReference type="FunFam" id="3.10.50.10:FF:000001">
    <property type="entry name" value="Chitinase 3-like 1"/>
    <property type="match status" value="1"/>
</dbReference>
<proteinExistence type="inferred from homology"/>
<dbReference type="GO" id="GO:0006032">
    <property type="term" value="P:chitin catabolic process"/>
    <property type="evidence" value="ECO:0007669"/>
    <property type="project" value="UniProtKB-ARBA"/>
</dbReference>
<dbReference type="Pfam" id="PF00704">
    <property type="entry name" value="Glyco_hydro_18"/>
    <property type="match status" value="1"/>
</dbReference>
<evidence type="ECO:0000256" key="6">
    <source>
        <dbReference type="RuleBase" id="RU000489"/>
    </source>
</evidence>
<dbReference type="Gene3D" id="2.170.140.10">
    <property type="entry name" value="Chitin binding domain"/>
    <property type="match status" value="1"/>
</dbReference>
<keyword evidence="3 6" id="KW-0378">Hydrolase</keyword>
<reference evidence="11 12" key="1">
    <citation type="submission" date="2015-07" db="EMBL/GenBank/DDBJ databases">
        <title>The genome of Habropoda laboriosa.</title>
        <authorList>
            <person name="Pan H."/>
            <person name="Kapheim K."/>
        </authorList>
    </citation>
    <scope>NUCLEOTIDE SEQUENCE [LARGE SCALE GENOMIC DNA]</scope>
    <source>
        <strain evidence="11">0110345459</strain>
    </source>
</reference>
<dbReference type="InterPro" id="IPR002557">
    <property type="entry name" value="Chitin-bd_dom"/>
</dbReference>
<organism evidence="11 12">
    <name type="scientific">Habropoda laboriosa</name>
    <dbReference type="NCBI Taxonomy" id="597456"/>
    <lineage>
        <taxon>Eukaryota</taxon>
        <taxon>Metazoa</taxon>
        <taxon>Ecdysozoa</taxon>
        <taxon>Arthropoda</taxon>
        <taxon>Hexapoda</taxon>
        <taxon>Insecta</taxon>
        <taxon>Pterygota</taxon>
        <taxon>Neoptera</taxon>
        <taxon>Endopterygota</taxon>
        <taxon>Hymenoptera</taxon>
        <taxon>Apocrita</taxon>
        <taxon>Aculeata</taxon>
        <taxon>Apoidea</taxon>
        <taxon>Anthophila</taxon>
        <taxon>Apidae</taxon>
        <taxon>Habropoda</taxon>
    </lineage>
</organism>
<dbReference type="Gene3D" id="3.10.50.10">
    <property type="match status" value="1"/>
</dbReference>
<dbReference type="InterPro" id="IPR036508">
    <property type="entry name" value="Chitin-bd_dom_sf"/>
</dbReference>
<dbReference type="AlphaFoldDB" id="A0A0L7QMF8"/>
<evidence type="ECO:0000256" key="7">
    <source>
        <dbReference type="SAM" id="MobiDB-lite"/>
    </source>
</evidence>
<dbReference type="GO" id="GO:0005975">
    <property type="term" value="P:carbohydrate metabolic process"/>
    <property type="evidence" value="ECO:0007669"/>
    <property type="project" value="InterPro"/>
</dbReference>
<keyword evidence="12" id="KW-1185">Reference proteome</keyword>
<dbReference type="SUPFAM" id="SSF51445">
    <property type="entry name" value="(Trans)glycosidases"/>
    <property type="match status" value="1"/>
</dbReference>
<dbReference type="InterPro" id="IPR011583">
    <property type="entry name" value="Chitinase_II/V-like_cat"/>
</dbReference>
<evidence type="ECO:0000256" key="2">
    <source>
        <dbReference type="ARBA" id="ARBA00022669"/>
    </source>
</evidence>